<evidence type="ECO:0000256" key="1">
    <source>
        <dbReference type="SAM" id="Phobius"/>
    </source>
</evidence>
<evidence type="ECO:0000313" key="3">
    <source>
        <dbReference type="Proteomes" id="UP000252415"/>
    </source>
</evidence>
<comment type="caution">
    <text evidence="2">The sequence shown here is derived from an EMBL/GenBank/DDBJ whole genome shotgun (WGS) entry which is preliminary data.</text>
</comment>
<sequence>MRIWFVFMFILGSSIGYAFLVEKILGLRLSKTIKNLYPPFTITTSSEYVTMAVLFSFMIIPQLYSFIKKTINNHKKQ</sequence>
<gene>
    <name evidence="2" type="ORF">DFP97_11682</name>
</gene>
<name>A0A368VLY0_9BACL</name>
<proteinExistence type="predicted"/>
<organism evidence="2 3">
    <name type="scientific">Paenibacillus prosopidis</name>
    <dbReference type="NCBI Taxonomy" id="630520"/>
    <lineage>
        <taxon>Bacteria</taxon>
        <taxon>Bacillati</taxon>
        <taxon>Bacillota</taxon>
        <taxon>Bacilli</taxon>
        <taxon>Bacillales</taxon>
        <taxon>Paenibacillaceae</taxon>
        <taxon>Paenibacillus</taxon>
    </lineage>
</organism>
<keyword evidence="1" id="KW-0812">Transmembrane</keyword>
<dbReference type="Proteomes" id="UP000252415">
    <property type="component" value="Unassembled WGS sequence"/>
</dbReference>
<feature type="transmembrane region" description="Helical" evidence="1">
    <location>
        <begin position="48"/>
        <end position="67"/>
    </location>
</feature>
<keyword evidence="3" id="KW-1185">Reference proteome</keyword>
<protein>
    <submittedName>
        <fullName evidence="2">Uncharacterized protein</fullName>
    </submittedName>
</protein>
<dbReference type="AlphaFoldDB" id="A0A368VLY0"/>
<dbReference type="Pfam" id="PF26310">
    <property type="entry name" value="YczF"/>
    <property type="match status" value="1"/>
</dbReference>
<accession>A0A368VLY0</accession>
<keyword evidence="1" id="KW-0472">Membrane</keyword>
<evidence type="ECO:0000313" key="2">
    <source>
        <dbReference type="EMBL" id="RCW42520.1"/>
    </source>
</evidence>
<dbReference type="InterPro" id="IPR058725">
    <property type="entry name" value="YczF"/>
</dbReference>
<keyword evidence="1" id="KW-1133">Transmembrane helix</keyword>
<reference evidence="2 3" key="1">
    <citation type="submission" date="2018-07" db="EMBL/GenBank/DDBJ databases">
        <title>Genomic Encyclopedia of Type Strains, Phase III (KMG-III): the genomes of soil and plant-associated and newly described type strains.</title>
        <authorList>
            <person name="Whitman W."/>
        </authorList>
    </citation>
    <scope>NUCLEOTIDE SEQUENCE [LARGE SCALE GENOMIC DNA]</scope>
    <source>
        <strain evidence="2 3">CECT 7506</strain>
    </source>
</reference>
<dbReference type="EMBL" id="QPJD01000016">
    <property type="protein sequence ID" value="RCW42520.1"/>
    <property type="molecule type" value="Genomic_DNA"/>
</dbReference>